<accession>A0A0C9WJA0</accession>
<gene>
    <name evidence="1" type="ORF">K443DRAFT_364120</name>
</gene>
<reference evidence="2" key="2">
    <citation type="submission" date="2015-01" db="EMBL/GenBank/DDBJ databases">
        <title>Evolutionary Origins and Diversification of the Mycorrhizal Mutualists.</title>
        <authorList>
            <consortium name="DOE Joint Genome Institute"/>
            <consortium name="Mycorrhizal Genomics Consortium"/>
            <person name="Kohler A."/>
            <person name="Kuo A."/>
            <person name="Nagy L.G."/>
            <person name="Floudas D."/>
            <person name="Copeland A."/>
            <person name="Barry K.W."/>
            <person name="Cichocki N."/>
            <person name="Veneault-Fourrey C."/>
            <person name="LaButti K."/>
            <person name="Lindquist E.A."/>
            <person name="Lipzen A."/>
            <person name="Lundell T."/>
            <person name="Morin E."/>
            <person name="Murat C."/>
            <person name="Riley R."/>
            <person name="Ohm R."/>
            <person name="Sun H."/>
            <person name="Tunlid A."/>
            <person name="Henrissat B."/>
            <person name="Grigoriev I.V."/>
            <person name="Hibbett D.S."/>
            <person name="Martin F."/>
        </authorList>
    </citation>
    <scope>NUCLEOTIDE SEQUENCE [LARGE SCALE GENOMIC DNA]</scope>
    <source>
        <strain evidence="2">LaAM-08-1</strain>
    </source>
</reference>
<name>A0A0C9WJA0_9AGAR</name>
<evidence type="ECO:0000313" key="1">
    <source>
        <dbReference type="EMBL" id="KIJ94329.1"/>
    </source>
</evidence>
<sequence length="55" mass="6523">MLLNVQLFAVFSRFLHDPPNQVCTNKCPFTKVDCRCEHKLFINGPFRARRLHICF</sequence>
<proteinExistence type="predicted"/>
<dbReference type="Proteomes" id="UP000054477">
    <property type="component" value="Unassembled WGS sequence"/>
</dbReference>
<protein>
    <submittedName>
        <fullName evidence="1">Uncharacterized protein</fullName>
    </submittedName>
</protein>
<dbReference type="HOGENOM" id="CLU_3032700_0_0_1"/>
<keyword evidence="2" id="KW-1185">Reference proteome</keyword>
<organism evidence="1 2">
    <name type="scientific">Laccaria amethystina LaAM-08-1</name>
    <dbReference type="NCBI Taxonomy" id="1095629"/>
    <lineage>
        <taxon>Eukaryota</taxon>
        <taxon>Fungi</taxon>
        <taxon>Dikarya</taxon>
        <taxon>Basidiomycota</taxon>
        <taxon>Agaricomycotina</taxon>
        <taxon>Agaricomycetes</taxon>
        <taxon>Agaricomycetidae</taxon>
        <taxon>Agaricales</taxon>
        <taxon>Agaricineae</taxon>
        <taxon>Hydnangiaceae</taxon>
        <taxon>Laccaria</taxon>
    </lineage>
</organism>
<evidence type="ECO:0000313" key="2">
    <source>
        <dbReference type="Proteomes" id="UP000054477"/>
    </source>
</evidence>
<reference evidence="1 2" key="1">
    <citation type="submission" date="2014-04" db="EMBL/GenBank/DDBJ databases">
        <authorList>
            <consortium name="DOE Joint Genome Institute"/>
            <person name="Kuo A."/>
            <person name="Kohler A."/>
            <person name="Nagy L.G."/>
            <person name="Floudas D."/>
            <person name="Copeland A."/>
            <person name="Barry K.W."/>
            <person name="Cichocki N."/>
            <person name="Veneault-Fourrey C."/>
            <person name="LaButti K."/>
            <person name="Lindquist E.A."/>
            <person name="Lipzen A."/>
            <person name="Lundell T."/>
            <person name="Morin E."/>
            <person name="Murat C."/>
            <person name="Sun H."/>
            <person name="Tunlid A."/>
            <person name="Henrissat B."/>
            <person name="Grigoriev I.V."/>
            <person name="Hibbett D.S."/>
            <person name="Martin F."/>
            <person name="Nordberg H.P."/>
            <person name="Cantor M.N."/>
            <person name="Hua S.X."/>
        </authorList>
    </citation>
    <scope>NUCLEOTIDE SEQUENCE [LARGE SCALE GENOMIC DNA]</scope>
    <source>
        <strain evidence="1 2">LaAM-08-1</strain>
    </source>
</reference>
<dbReference type="EMBL" id="KN838799">
    <property type="protein sequence ID" value="KIJ94329.1"/>
    <property type="molecule type" value="Genomic_DNA"/>
</dbReference>
<dbReference type="AlphaFoldDB" id="A0A0C9WJA0"/>